<reference evidence="1" key="1">
    <citation type="submission" date="2014-09" db="EMBL/GenBank/DDBJ databases">
        <authorList>
            <person name="Magalhaes I.L.F."/>
            <person name="Oliveira U."/>
            <person name="Santos F.R."/>
            <person name="Vidigal T.H.D.A."/>
            <person name="Brescovit A.D."/>
            <person name="Santos A.J."/>
        </authorList>
    </citation>
    <scope>NUCLEOTIDE SEQUENCE</scope>
    <source>
        <tissue evidence="1">Shoot tissue taken approximately 20 cm above the soil surface</tissue>
    </source>
</reference>
<name>A0A0A9CEN0_ARUDO</name>
<dbReference type="EMBL" id="GBRH01223131">
    <property type="protein sequence ID" value="JAD74764.1"/>
    <property type="molecule type" value="Transcribed_RNA"/>
</dbReference>
<dbReference type="AlphaFoldDB" id="A0A0A9CEN0"/>
<sequence>MTDTTAPTKRSIHNKKALTTGRIRPTGFVLREGSTEPFREIHDLQALIFKPEWATSQLEALPTKAKCITKDNQ</sequence>
<reference evidence="1" key="2">
    <citation type="journal article" date="2015" name="Data Brief">
        <title>Shoot transcriptome of the giant reed, Arundo donax.</title>
        <authorList>
            <person name="Barrero R.A."/>
            <person name="Guerrero F.D."/>
            <person name="Moolhuijzen P."/>
            <person name="Goolsby J.A."/>
            <person name="Tidwell J."/>
            <person name="Bellgard S.E."/>
            <person name="Bellgard M.I."/>
        </authorList>
    </citation>
    <scope>NUCLEOTIDE SEQUENCE</scope>
    <source>
        <tissue evidence="1">Shoot tissue taken approximately 20 cm above the soil surface</tissue>
    </source>
</reference>
<evidence type="ECO:0000313" key="1">
    <source>
        <dbReference type="EMBL" id="JAD74764.1"/>
    </source>
</evidence>
<proteinExistence type="predicted"/>
<protein>
    <submittedName>
        <fullName evidence="1">Uncharacterized protein</fullName>
    </submittedName>
</protein>
<accession>A0A0A9CEN0</accession>
<organism evidence="1">
    <name type="scientific">Arundo donax</name>
    <name type="common">Giant reed</name>
    <name type="synonym">Donax arundinaceus</name>
    <dbReference type="NCBI Taxonomy" id="35708"/>
    <lineage>
        <taxon>Eukaryota</taxon>
        <taxon>Viridiplantae</taxon>
        <taxon>Streptophyta</taxon>
        <taxon>Embryophyta</taxon>
        <taxon>Tracheophyta</taxon>
        <taxon>Spermatophyta</taxon>
        <taxon>Magnoliopsida</taxon>
        <taxon>Liliopsida</taxon>
        <taxon>Poales</taxon>
        <taxon>Poaceae</taxon>
        <taxon>PACMAD clade</taxon>
        <taxon>Arundinoideae</taxon>
        <taxon>Arundineae</taxon>
        <taxon>Arundo</taxon>
    </lineage>
</organism>